<feature type="region of interest" description="Disordered" evidence="1">
    <location>
        <begin position="630"/>
        <end position="656"/>
    </location>
</feature>
<feature type="compositionally biased region" description="Basic and acidic residues" evidence="1">
    <location>
        <begin position="644"/>
        <end position="656"/>
    </location>
</feature>
<evidence type="ECO:0000313" key="3">
    <source>
        <dbReference type="Proteomes" id="UP000054321"/>
    </source>
</evidence>
<sequence length="862" mass="97196">MSSTTISQLDLAARSIDLCTTLLKWNSSANIMADVVCEISCWLGREKLSRSELQDCLQKARHLARPNHTTEDFFQSLVVVTGRKSTTMPLFTQPSGSLGRLIVDDSQLCWMVSTVACLFQYHDEQRVNDCIRILVECSERESKEDGPISELPTYDPSKAHFGRVLKKIISSIWFNVVNCGHTTMSLPEELLAVCRAGHNLSTYILGMFISKLKKSRSRVMVRSTHLLRNFTHWVLLHYDGDLRVVVERKIVYERRLGNSGNEIEIRVSTFCDDFDSCDKKDTCEMIEDVAGREKLFCSGRYQSRSEFPERPMVRRMFYEFAETVQIGNKSDRETMASRQAIVRGTAQKLMRWLLFLDVYPLNNISNLGFAVSLGDEDRPGSICKVLNLLHRSPGILNRMWGDVPRTKVIYSGASGTRLHPDDDLLDPRLEPDRTFTELLSWFPILGDMIQEVKQHCRCLRCDEAELLPGCLCYSAMVDCLVVLAHGLADGFGAVDTSGIRDKVPLAMGMLQILLDLVEYEGILWQTWFGLAAAVTLGCNCPGIPTRTFSDMGSSTITTLVAVQYGNMAVVAPWIDLTKKLHIRGCFRLIETEGKLGIPRPMGKDQWVFKGIEEDYALVWTEMTEPAARGAYHLDTEEPPGTADAGERDTSRAESDNMLIQREDNLYSLLTRIRADNHSRIIDPADALIRLAKGNVSTLCHHHNPKDTFPANKANCVTTFDFDHLVRDWPKWDHYFRFQNPDTEVPLSDNEDEDDEEVEAKSKSDEVEPVAGDGAGEDQMNLSIVKHVTHSLDSYLKQNVALALSVNGDLCNNNEPLCIECTTLYRNKDTPRTVKLLKGRVFYVINVDGHLSSSSFVTKMLKS</sequence>
<reference evidence="2 3" key="1">
    <citation type="submission" date="2014-04" db="EMBL/GenBank/DDBJ databases">
        <authorList>
            <consortium name="DOE Joint Genome Institute"/>
            <person name="Kuo A."/>
            <person name="Martino E."/>
            <person name="Perotto S."/>
            <person name="Kohler A."/>
            <person name="Nagy L.G."/>
            <person name="Floudas D."/>
            <person name="Copeland A."/>
            <person name="Barry K.W."/>
            <person name="Cichocki N."/>
            <person name="Veneault-Fourrey C."/>
            <person name="LaButti K."/>
            <person name="Lindquist E.A."/>
            <person name="Lipzen A."/>
            <person name="Lundell T."/>
            <person name="Morin E."/>
            <person name="Murat C."/>
            <person name="Sun H."/>
            <person name="Tunlid A."/>
            <person name="Henrissat B."/>
            <person name="Grigoriev I.V."/>
            <person name="Hibbett D.S."/>
            <person name="Martin F."/>
            <person name="Nordberg H.P."/>
            <person name="Cantor M.N."/>
            <person name="Hua S.X."/>
        </authorList>
    </citation>
    <scope>NUCLEOTIDE SEQUENCE [LARGE SCALE GENOMIC DNA]</scope>
    <source>
        <strain evidence="2 3">Zn</strain>
    </source>
</reference>
<reference evidence="3" key="2">
    <citation type="submission" date="2015-01" db="EMBL/GenBank/DDBJ databases">
        <title>Evolutionary Origins and Diversification of the Mycorrhizal Mutualists.</title>
        <authorList>
            <consortium name="DOE Joint Genome Institute"/>
            <consortium name="Mycorrhizal Genomics Consortium"/>
            <person name="Kohler A."/>
            <person name="Kuo A."/>
            <person name="Nagy L.G."/>
            <person name="Floudas D."/>
            <person name="Copeland A."/>
            <person name="Barry K.W."/>
            <person name="Cichocki N."/>
            <person name="Veneault-Fourrey C."/>
            <person name="LaButti K."/>
            <person name="Lindquist E.A."/>
            <person name="Lipzen A."/>
            <person name="Lundell T."/>
            <person name="Morin E."/>
            <person name="Murat C."/>
            <person name="Riley R."/>
            <person name="Ohm R."/>
            <person name="Sun H."/>
            <person name="Tunlid A."/>
            <person name="Henrissat B."/>
            <person name="Grigoriev I.V."/>
            <person name="Hibbett D.S."/>
            <person name="Martin F."/>
        </authorList>
    </citation>
    <scope>NUCLEOTIDE SEQUENCE [LARGE SCALE GENOMIC DNA]</scope>
    <source>
        <strain evidence="3">Zn</strain>
    </source>
</reference>
<dbReference type="EMBL" id="KN832880">
    <property type="protein sequence ID" value="KIM98378.1"/>
    <property type="molecule type" value="Genomic_DNA"/>
</dbReference>
<dbReference type="OrthoDB" id="3526561at2759"/>
<protein>
    <submittedName>
        <fullName evidence="2">Uncharacterized protein</fullName>
    </submittedName>
</protein>
<proteinExistence type="predicted"/>
<dbReference type="AlphaFoldDB" id="A0A0C3CHB7"/>
<gene>
    <name evidence="2" type="ORF">OIDMADRAFT_31181</name>
</gene>
<evidence type="ECO:0000256" key="1">
    <source>
        <dbReference type="SAM" id="MobiDB-lite"/>
    </source>
</evidence>
<organism evidence="2 3">
    <name type="scientific">Oidiodendron maius (strain Zn)</name>
    <dbReference type="NCBI Taxonomy" id="913774"/>
    <lineage>
        <taxon>Eukaryota</taxon>
        <taxon>Fungi</taxon>
        <taxon>Dikarya</taxon>
        <taxon>Ascomycota</taxon>
        <taxon>Pezizomycotina</taxon>
        <taxon>Leotiomycetes</taxon>
        <taxon>Leotiomycetes incertae sedis</taxon>
        <taxon>Myxotrichaceae</taxon>
        <taxon>Oidiodendron</taxon>
    </lineage>
</organism>
<name>A0A0C3CHB7_OIDMZ</name>
<evidence type="ECO:0000313" key="2">
    <source>
        <dbReference type="EMBL" id="KIM98378.1"/>
    </source>
</evidence>
<keyword evidence="3" id="KW-1185">Reference proteome</keyword>
<accession>A0A0C3CHB7</accession>
<feature type="compositionally biased region" description="Acidic residues" evidence="1">
    <location>
        <begin position="748"/>
        <end position="757"/>
    </location>
</feature>
<dbReference type="HOGENOM" id="CLU_017446_0_0_1"/>
<dbReference type="Proteomes" id="UP000054321">
    <property type="component" value="Unassembled WGS sequence"/>
</dbReference>
<feature type="region of interest" description="Disordered" evidence="1">
    <location>
        <begin position="741"/>
        <end position="775"/>
    </location>
</feature>
<dbReference type="InParanoid" id="A0A0C3CHB7"/>